<evidence type="ECO:0000256" key="7">
    <source>
        <dbReference type="ARBA" id="ARBA00035003"/>
    </source>
</evidence>
<dbReference type="InterPro" id="IPR009524">
    <property type="entry name" value="CFAP68"/>
</dbReference>
<feature type="compositionally biased region" description="Basic and acidic residues" evidence="9">
    <location>
        <begin position="97"/>
        <end position="108"/>
    </location>
</feature>
<accession>A0ABR0Y613</accession>
<evidence type="ECO:0000256" key="9">
    <source>
        <dbReference type="SAM" id="MobiDB-lite"/>
    </source>
</evidence>
<gene>
    <name evidence="10" type="ORF">HHUSO_G34176</name>
</gene>
<feature type="region of interest" description="Disordered" evidence="9">
    <location>
        <begin position="93"/>
        <end position="153"/>
    </location>
</feature>
<keyword evidence="4" id="KW-0969">Cilium</keyword>
<evidence type="ECO:0000256" key="8">
    <source>
        <dbReference type="ARBA" id="ARBA00046435"/>
    </source>
</evidence>
<comment type="function">
    <text evidence="7">Microtubule inner protein (MIP) part of the dynein-decorated doublet microtubules (DMTs) in cilia axoneme, which is required for motile cilia beating.</text>
</comment>
<dbReference type="PANTHER" id="PTHR31180">
    <property type="entry name" value="CILIA- AND FLAGELLA-ASSOCIATED PROTEIN 107-RELATED"/>
    <property type="match status" value="1"/>
</dbReference>
<sequence length="153" mass="17548">MSLPRPRPGTEPRFCSTMRATGHAEVWHDSDDSVKFQQYGWRCSKKEDAYSTRTLIGNWSEERRDLRSLAQRKPLPSQHSHYFGTTYSASYDTGGKAAERREFNKEARSFPGHQPELQTRHLPNYSCYRLNYTDPGGPNTAREQERAPGAPPT</sequence>
<dbReference type="EMBL" id="JAHFZB010000046">
    <property type="protein sequence ID" value="KAK6467871.1"/>
    <property type="molecule type" value="Genomic_DNA"/>
</dbReference>
<evidence type="ECO:0000256" key="2">
    <source>
        <dbReference type="ARBA" id="ARBA00022490"/>
    </source>
</evidence>
<keyword evidence="2" id="KW-0963">Cytoplasm</keyword>
<evidence type="ECO:0000256" key="5">
    <source>
        <dbReference type="ARBA" id="ARBA00023212"/>
    </source>
</evidence>
<comment type="subcellular location">
    <subcellularLocation>
        <location evidence="1">Cytoplasm</location>
        <location evidence="1">Cytoskeleton</location>
        <location evidence="1">Flagellum axoneme</location>
    </subcellularLocation>
</comment>
<evidence type="ECO:0000256" key="4">
    <source>
        <dbReference type="ARBA" id="ARBA00023069"/>
    </source>
</evidence>
<comment type="subunit">
    <text evidence="8">Microtubule inner protein component of sperm flagellar doublet microtubules.</text>
</comment>
<dbReference type="InterPro" id="IPR037662">
    <property type="entry name" value="CFAP68/107"/>
</dbReference>
<name>A0ABR0Y613_HUSHU</name>
<keyword evidence="6" id="KW-0966">Cell projection</keyword>
<evidence type="ECO:0000256" key="3">
    <source>
        <dbReference type="ARBA" id="ARBA00022846"/>
    </source>
</evidence>
<proteinExistence type="predicted"/>
<protein>
    <submittedName>
        <fullName evidence="10">UPF0686 protein C11orf1-like protein isoform X2</fullName>
    </submittedName>
</protein>
<keyword evidence="11" id="KW-1185">Reference proteome</keyword>
<dbReference type="Proteomes" id="UP001369086">
    <property type="component" value="Unassembled WGS sequence"/>
</dbReference>
<evidence type="ECO:0000313" key="10">
    <source>
        <dbReference type="EMBL" id="KAK6467871.1"/>
    </source>
</evidence>
<keyword evidence="3" id="KW-0282">Flagellum</keyword>
<comment type="caution">
    <text evidence="10">The sequence shown here is derived from an EMBL/GenBank/DDBJ whole genome shotgun (WGS) entry which is preliminary data.</text>
</comment>
<evidence type="ECO:0000256" key="1">
    <source>
        <dbReference type="ARBA" id="ARBA00004611"/>
    </source>
</evidence>
<evidence type="ECO:0000256" key="6">
    <source>
        <dbReference type="ARBA" id="ARBA00023273"/>
    </source>
</evidence>
<reference evidence="10 11" key="1">
    <citation type="submission" date="2021-05" db="EMBL/GenBank/DDBJ databases">
        <authorList>
            <person name="Zahm M."/>
            <person name="Klopp C."/>
            <person name="Cabau C."/>
            <person name="Kuhl H."/>
            <person name="Suciu R."/>
            <person name="Ciorpac M."/>
            <person name="Holostenco D."/>
            <person name="Gessner J."/>
            <person name="Wuertz S."/>
            <person name="Hohne C."/>
            <person name="Stock M."/>
            <person name="Gislard M."/>
            <person name="Lluch J."/>
            <person name="Milhes M."/>
            <person name="Lampietro C."/>
            <person name="Lopez Roques C."/>
            <person name="Donnadieu C."/>
            <person name="Du K."/>
            <person name="Schartl M."/>
            <person name="Guiguen Y."/>
        </authorList>
    </citation>
    <scope>NUCLEOTIDE SEQUENCE [LARGE SCALE GENOMIC DNA]</scope>
    <source>
        <strain evidence="10">Hh-F2</strain>
        <tissue evidence="10">Blood</tissue>
    </source>
</reference>
<keyword evidence="5" id="KW-0206">Cytoskeleton</keyword>
<organism evidence="10 11">
    <name type="scientific">Huso huso</name>
    <name type="common">Beluga</name>
    <name type="synonym">Acipenser huso</name>
    <dbReference type="NCBI Taxonomy" id="61971"/>
    <lineage>
        <taxon>Eukaryota</taxon>
        <taxon>Metazoa</taxon>
        <taxon>Chordata</taxon>
        <taxon>Craniata</taxon>
        <taxon>Vertebrata</taxon>
        <taxon>Euteleostomi</taxon>
        <taxon>Actinopterygii</taxon>
        <taxon>Chondrostei</taxon>
        <taxon>Acipenseriformes</taxon>
        <taxon>Acipenseridae</taxon>
        <taxon>Huso</taxon>
    </lineage>
</organism>
<dbReference type="Pfam" id="PF06608">
    <property type="entry name" value="CFAP68"/>
    <property type="match status" value="1"/>
</dbReference>
<dbReference type="PANTHER" id="PTHR31180:SF3">
    <property type="entry name" value="EXPRESSED SEQUENCE EH456644"/>
    <property type="match status" value="1"/>
</dbReference>
<evidence type="ECO:0000313" key="11">
    <source>
        <dbReference type="Proteomes" id="UP001369086"/>
    </source>
</evidence>